<protein>
    <recommendedName>
        <fullName evidence="4">TLC domain-containing protein</fullName>
    </recommendedName>
</protein>
<accession>A0AA39PTA7</accession>
<feature type="transmembrane region" description="Helical" evidence="1">
    <location>
        <begin position="89"/>
        <end position="107"/>
    </location>
</feature>
<dbReference type="AlphaFoldDB" id="A0AA39PTA7"/>
<name>A0AA39PTA7_9AGAR</name>
<keyword evidence="1" id="KW-1133">Transmembrane helix</keyword>
<feature type="transmembrane region" description="Helical" evidence="1">
    <location>
        <begin position="214"/>
        <end position="234"/>
    </location>
</feature>
<sequence>MPVNTCTLVYYHVHACTWVYTHAHGLSPLTNVMETHVRSVYIRVELSCLHLAFRSGTVWHFGGHVLPPTVTTYILDASFAALPPHLPTLLISLVFFTSMQLVVMPLVRPCLLPDTYHKMRLRVRNNNWYIHIVSQAPVLLDLNLKVLDRHCALGQEKDRVGWLIAISSGYFIWDTIDAIVKFVDIGFIVHGSTFFLSIHWFLNKTNHTGSTFQLINGLFLPVMFFIGLNCLWFGETIEAMRMRFFGDSEVKAHTTIGTTPKQNGYLQHRVQTFSADEYVDSGYRDYIGLWCAVREV</sequence>
<comment type="caution">
    <text evidence="2">The sequence shown here is derived from an EMBL/GenBank/DDBJ whole genome shotgun (WGS) entry which is preliminary data.</text>
</comment>
<evidence type="ECO:0000313" key="3">
    <source>
        <dbReference type="Proteomes" id="UP001175228"/>
    </source>
</evidence>
<keyword evidence="1" id="KW-0812">Transmembrane</keyword>
<evidence type="ECO:0000313" key="2">
    <source>
        <dbReference type="EMBL" id="KAK0490162.1"/>
    </source>
</evidence>
<keyword evidence="1" id="KW-0472">Membrane</keyword>
<reference evidence="2" key="1">
    <citation type="submission" date="2023-06" db="EMBL/GenBank/DDBJ databases">
        <authorList>
            <consortium name="Lawrence Berkeley National Laboratory"/>
            <person name="Ahrendt S."/>
            <person name="Sahu N."/>
            <person name="Indic B."/>
            <person name="Wong-Bajracharya J."/>
            <person name="Merenyi Z."/>
            <person name="Ke H.-M."/>
            <person name="Monk M."/>
            <person name="Kocsube S."/>
            <person name="Drula E."/>
            <person name="Lipzen A."/>
            <person name="Balint B."/>
            <person name="Henrissat B."/>
            <person name="Andreopoulos B."/>
            <person name="Martin F.M."/>
            <person name="Harder C.B."/>
            <person name="Rigling D."/>
            <person name="Ford K.L."/>
            <person name="Foster G.D."/>
            <person name="Pangilinan J."/>
            <person name="Papanicolaou A."/>
            <person name="Barry K."/>
            <person name="LaButti K."/>
            <person name="Viragh M."/>
            <person name="Koriabine M."/>
            <person name="Yan M."/>
            <person name="Riley R."/>
            <person name="Champramary S."/>
            <person name="Plett K.L."/>
            <person name="Tsai I.J."/>
            <person name="Slot J."/>
            <person name="Sipos G."/>
            <person name="Plett J."/>
            <person name="Nagy L.G."/>
            <person name="Grigoriev I.V."/>
        </authorList>
    </citation>
    <scope>NUCLEOTIDE SEQUENCE</scope>
    <source>
        <strain evidence="2">HWK02</strain>
    </source>
</reference>
<evidence type="ECO:0000256" key="1">
    <source>
        <dbReference type="SAM" id="Phobius"/>
    </source>
</evidence>
<keyword evidence="3" id="KW-1185">Reference proteome</keyword>
<organism evidence="2 3">
    <name type="scientific">Armillaria luteobubalina</name>
    <dbReference type="NCBI Taxonomy" id="153913"/>
    <lineage>
        <taxon>Eukaryota</taxon>
        <taxon>Fungi</taxon>
        <taxon>Dikarya</taxon>
        <taxon>Basidiomycota</taxon>
        <taxon>Agaricomycotina</taxon>
        <taxon>Agaricomycetes</taxon>
        <taxon>Agaricomycetidae</taxon>
        <taxon>Agaricales</taxon>
        <taxon>Marasmiineae</taxon>
        <taxon>Physalacriaceae</taxon>
        <taxon>Armillaria</taxon>
    </lineage>
</organism>
<gene>
    <name evidence="2" type="ORF">EDD18DRAFT_1109713</name>
</gene>
<dbReference type="EMBL" id="JAUEPU010000034">
    <property type="protein sequence ID" value="KAK0490162.1"/>
    <property type="molecule type" value="Genomic_DNA"/>
</dbReference>
<feature type="transmembrane region" description="Helical" evidence="1">
    <location>
        <begin position="183"/>
        <end position="202"/>
    </location>
</feature>
<proteinExistence type="predicted"/>
<dbReference type="Proteomes" id="UP001175228">
    <property type="component" value="Unassembled WGS sequence"/>
</dbReference>
<evidence type="ECO:0008006" key="4">
    <source>
        <dbReference type="Google" id="ProtNLM"/>
    </source>
</evidence>